<protein>
    <submittedName>
        <fullName evidence="1">Uncharacterized protein</fullName>
    </submittedName>
</protein>
<sequence length="226" mass="26297">MTRYFMRDTPLCQLEQQMMTPPNFKPRGHGRYSPGFQYSSEDTECPYCINFRRNQPCPLKLCICLDERIAAGALNLNEFVRDCFFPEAGVQLQARLERNFTCCSISFFLNESHRERWQHWHARCYRMSGRNLAALFLLTAYEDIWSRMIWKFDARRFDFQSVQLSGIQPELYSVYQAVKAISTGSRNITLADLASPELVTDEAFHLIVCALLLAKYGDVILNFEGK</sequence>
<dbReference type="Proteomes" id="UP001200313">
    <property type="component" value="Unassembled WGS sequence"/>
</dbReference>
<gene>
    <name evidence="1" type="ORF">L0P79_19230</name>
</gene>
<reference evidence="1 2" key="1">
    <citation type="submission" date="2022-01" db="EMBL/GenBank/DDBJ databases">
        <title>Collection of gut derived symbiotic bacterial strains cultured from healthy donors.</title>
        <authorList>
            <person name="Lin H."/>
            <person name="Kohout C."/>
            <person name="Waligurski E."/>
            <person name="Pamer E.G."/>
        </authorList>
    </citation>
    <scope>NUCLEOTIDE SEQUENCE [LARGE SCALE GENOMIC DNA]</scope>
    <source>
        <strain evidence="1 2">DFI.3.7</strain>
    </source>
</reference>
<organism evidence="1 2">
    <name type="scientific">Intestinimonas massiliensis</name>
    <name type="common">ex Afouda et al. 2020</name>
    <dbReference type="NCBI Taxonomy" id="1673721"/>
    <lineage>
        <taxon>Bacteria</taxon>
        <taxon>Bacillati</taxon>
        <taxon>Bacillota</taxon>
        <taxon>Clostridia</taxon>
        <taxon>Eubacteriales</taxon>
        <taxon>Intestinimonas</taxon>
    </lineage>
</organism>
<accession>A0ABS9MEE1</accession>
<name>A0ABS9MEE1_9FIRM</name>
<dbReference type="RefSeq" id="WP_238075416.1">
    <property type="nucleotide sequence ID" value="NZ_JAKNJB010000065.1"/>
</dbReference>
<dbReference type="EMBL" id="JAKNJB010000065">
    <property type="protein sequence ID" value="MCG4529166.1"/>
    <property type="molecule type" value="Genomic_DNA"/>
</dbReference>
<comment type="caution">
    <text evidence="1">The sequence shown here is derived from an EMBL/GenBank/DDBJ whole genome shotgun (WGS) entry which is preliminary data.</text>
</comment>
<proteinExistence type="predicted"/>
<evidence type="ECO:0000313" key="1">
    <source>
        <dbReference type="EMBL" id="MCG4529166.1"/>
    </source>
</evidence>
<keyword evidence="2" id="KW-1185">Reference proteome</keyword>
<evidence type="ECO:0000313" key="2">
    <source>
        <dbReference type="Proteomes" id="UP001200313"/>
    </source>
</evidence>